<comment type="caution">
    <text evidence="4">The sequence shown here is derived from an EMBL/GenBank/DDBJ whole genome shotgun (WGS) entry which is preliminary data.</text>
</comment>
<dbReference type="EMBL" id="PIUM01000024">
    <property type="protein sequence ID" value="PKU23054.1"/>
    <property type="molecule type" value="Genomic_DNA"/>
</dbReference>
<dbReference type="AlphaFoldDB" id="A0A2N3PRP2"/>
<accession>A0A2N3PRP2</accession>
<keyword evidence="4" id="KW-0808">Transferase</keyword>
<evidence type="ECO:0000256" key="1">
    <source>
        <dbReference type="ARBA" id="ARBA00023122"/>
    </source>
</evidence>
<evidence type="ECO:0000313" key="4">
    <source>
        <dbReference type="EMBL" id="PKU23054.1"/>
    </source>
</evidence>
<evidence type="ECO:0000313" key="5">
    <source>
        <dbReference type="Proteomes" id="UP000233293"/>
    </source>
</evidence>
<evidence type="ECO:0000256" key="2">
    <source>
        <dbReference type="PROSITE-ProRule" id="PRU00703"/>
    </source>
</evidence>
<sequence length="337" mass="36770">MPQMIAHDVMIDKVLSVTPDMTLRQIAKILVENGISGVPVVDGENHPIGMVTEKDLIAPTGDGGQKAGRERWLTQLAEGEPLSPEFLANLEHPERTAHEVMSAPVMTIPETADLSHIARLLVDYRIKRLPVVRDGLMVGIVSRADLVRQMAQEHAKPTPTPPHEGILAEAIVTLEDHFSQPPPSPAAVDTEKSDKPTVTAGAFSALVEEFDQQKATQHATDKQAGVEQRKALIQDLTDHHIDDETWQSILRKAQTAATAGQKELLLLRFPCDLCSDGGRAINAPLPDWPETLRGEAAELYHLWERDLQPTGFRLSAQVLDFPGGIPGDIGLTLVWGG</sequence>
<dbReference type="InterPro" id="IPR000644">
    <property type="entry name" value="CBS_dom"/>
</dbReference>
<evidence type="ECO:0000259" key="3">
    <source>
        <dbReference type="PROSITE" id="PS51371"/>
    </source>
</evidence>
<organism evidence="4 5">
    <name type="scientific">Telmatospirillum siberiense</name>
    <dbReference type="NCBI Taxonomy" id="382514"/>
    <lineage>
        <taxon>Bacteria</taxon>
        <taxon>Pseudomonadati</taxon>
        <taxon>Pseudomonadota</taxon>
        <taxon>Alphaproteobacteria</taxon>
        <taxon>Rhodospirillales</taxon>
        <taxon>Rhodospirillaceae</taxon>
        <taxon>Telmatospirillum</taxon>
    </lineage>
</organism>
<reference evidence="5" key="1">
    <citation type="submission" date="2017-12" db="EMBL/GenBank/DDBJ databases">
        <title>Draft genome sequence of Telmatospirillum siberiense 26-4b1T, an acidotolerant peatland alphaproteobacterium potentially involved in sulfur cycling.</title>
        <authorList>
            <person name="Hausmann B."/>
            <person name="Pjevac P."/>
            <person name="Schreck K."/>
            <person name="Herbold C.W."/>
            <person name="Daims H."/>
            <person name="Wagner M."/>
            <person name="Pester M."/>
            <person name="Loy A."/>
        </authorList>
    </citation>
    <scope>NUCLEOTIDE SEQUENCE [LARGE SCALE GENOMIC DNA]</scope>
    <source>
        <strain evidence="5">26-4b1</strain>
    </source>
</reference>
<dbReference type="PANTHER" id="PTHR43080:SF2">
    <property type="entry name" value="CBS DOMAIN-CONTAINING PROTEIN"/>
    <property type="match status" value="1"/>
</dbReference>
<dbReference type="Pfam" id="PF00571">
    <property type="entry name" value="CBS"/>
    <property type="match status" value="2"/>
</dbReference>
<dbReference type="InterPro" id="IPR046342">
    <property type="entry name" value="CBS_dom_sf"/>
</dbReference>
<keyword evidence="4" id="KW-0418">Kinase</keyword>
<dbReference type="PANTHER" id="PTHR43080">
    <property type="entry name" value="CBS DOMAIN-CONTAINING PROTEIN CBSX3, MITOCHONDRIAL"/>
    <property type="match status" value="1"/>
</dbReference>
<proteinExistence type="predicted"/>
<dbReference type="GO" id="GO:0016301">
    <property type="term" value="F:kinase activity"/>
    <property type="evidence" value="ECO:0007669"/>
    <property type="project" value="UniProtKB-KW"/>
</dbReference>
<dbReference type="Gene3D" id="3.10.580.10">
    <property type="entry name" value="CBS-domain"/>
    <property type="match status" value="1"/>
</dbReference>
<dbReference type="PROSITE" id="PS51371">
    <property type="entry name" value="CBS"/>
    <property type="match status" value="2"/>
</dbReference>
<protein>
    <submittedName>
        <fullName evidence="4">Histidine kinase</fullName>
    </submittedName>
</protein>
<dbReference type="SMART" id="SM00116">
    <property type="entry name" value="CBS"/>
    <property type="match status" value="2"/>
</dbReference>
<keyword evidence="5" id="KW-1185">Reference proteome</keyword>
<name>A0A2N3PRP2_9PROT</name>
<dbReference type="InterPro" id="IPR051257">
    <property type="entry name" value="Diverse_CBS-Domain"/>
</dbReference>
<keyword evidence="1 2" id="KW-0129">CBS domain</keyword>
<gene>
    <name evidence="4" type="ORF">CWS72_18645</name>
</gene>
<dbReference type="SUPFAM" id="SSF54631">
    <property type="entry name" value="CBS-domain pair"/>
    <property type="match status" value="1"/>
</dbReference>
<feature type="domain" description="CBS" evidence="3">
    <location>
        <begin position="10"/>
        <end position="66"/>
    </location>
</feature>
<dbReference type="Proteomes" id="UP000233293">
    <property type="component" value="Unassembled WGS sequence"/>
</dbReference>
<feature type="domain" description="CBS" evidence="3">
    <location>
        <begin position="101"/>
        <end position="156"/>
    </location>
</feature>
<dbReference type="CDD" id="cd04586">
    <property type="entry name" value="CBS_pair_BON_assoc"/>
    <property type="match status" value="1"/>
</dbReference>